<evidence type="ECO:0000313" key="1">
    <source>
        <dbReference type="EMBL" id="MDQ0147314.1"/>
    </source>
</evidence>
<proteinExistence type="predicted"/>
<dbReference type="RefSeq" id="WP_307361528.1">
    <property type="nucleotide sequence ID" value="NZ_JAUSTB010000012.1"/>
</dbReference>
<protein>
    <submittedName>
        <fullName evidence="1">Uncharacterized protein</fullName>
    </submittedName>
</protein>
<organism evidence="1 2">
    <name type="scientific">Pseudarthrobacter niigatensis</name>
    <dbReference type="NCBI Taxonomy" id="369935"/>
    <lineage>
        <taxon>Bacteria</taxon>
        <taxon>Bacillati</taxon>
        <taxon>Actinomycetota</taxon>
        <taxon>Actinomycetes</taxon>
        <taxon>Micrococcales</taxon>
        <taxon>Micrococcaceae</taxon>
        <taxon>Pseudarthrobacter</taxon>
    </lineage>
</organism>
<comment type="caution">
    <text evidence="1">The sequence shown here is derived from an EMBL/GenBank/DDBJ whole genome shotgun (WGS) entry which is preliminary data.</text>
</comment>
<dbReference type="EMBL" id="JAUSTB010000012">
    <property type="protein sequence ID" value="MDQ0147314.1"/>
    <property type="molecule type" value="Genomic_DNA"/>
</dbReference>
<sequence>MELKQRRNAAGSAASALKLLGCRGEAPMHPGGLLDPLALSLTTLKSEIH</sequence>
<evidence type="ECO:0000313" key="2">
    <source>
        <dbReference type="Proteomes" id="UP001239267"/>
    </source>
</evidence>
<dbReference type="Proteomes" id="UP001239267">
    <property type="component" value="Unassembled WGS sequence"/>
</dbReference>
<gene>
    <name evidence="1" type="ORF">J2T23_003224</name>
</gene>
<keyword evidence="2" id="KW-1185">Reference proteome</keyword>
<accession>A0AAJ1WEH0</accession>
<name>A0AAJ1WEH0_9MICC</name>
<reference evidence="1 2" key="1">
    <citation type="submission" date="2023-07" db="EMBL/GenBank/DDBJ databases">
        <title>Sorghum-associated microbial communities from plants grown in Nebraska, USA.</title>
        <authorList>
            <person name="Schachtman D."/>
        </authorList>
    </citation>
    <scope>NUCLEOTIDE SEQUENCE [LARGE SCALE GENOMIC DNA]</scope>
    <source>
        <strain evidence="1 2">DS1001</strain>
    </source>
</reference>
<dbReference type="AlphaFoldDB" id="A0AAJ1WEH0"/>